<evidence type="ECO:0000256" key="1">
    <source>
        <dbReference type="SAM" id="SignalP"/>
    </source>
</evidence>
<evidence type="ECO:0000313" key="2">
    <source>
        <dbReference type="EMBL" id="CAJ0587471.1"/>
    </source>
</evidence>
<name>A0AA36DIZ8_9BILA</name>
<feature type="signal peptide" evidence="1">
    <location>
        <begin position="1"/>
        <end position="29"/>
    </location>
</feature>
<dbReference type="AlphaFoldDB" id="A0AA36DIZ8"/>
<evidence type="ECO:0008006" key="4">
    <source>
        <dbReference type="Google" id="ProtNLM"/>
    </source>
</evidence>
<gene>
    <name evidence="2" type="ORF">MSPICULIGERA_LOCUS25437</name>
</gene>
<organism evidence="2 3">
    <name type="scientific">Mesorhabditis spiculigera</name>
    <dbReference type="NCBI Taxonomy" id="96644"/>
    <lineage>
        <taxon>Eukaryota</taxon>
        <taxon>Metazoa</taxon>
        <taxon>Ecdysozoa</taxon>
        <taxon>Nematoda</taxon>
        <taxon>Chromadorea</taxon>
        <taxon>Rhabditida</taxon>
        <taxon>Rhabditina</taxon>
        <taxon>Rhabditomorpha</taxon>
        <taxon>Rhabditoidea</taxon>
        <taxon>Rhabditidae</taxon>
        <taxon>Mesorhabditinae</taxon>
        <taxon>Mesorhabditis</taxon>
    </lineage>
</organism>
<accession>A0AA36DIZ8</accession>
<feature type="chain" id="PRO_5041417348" description="WSC domain-containing protein" evidence="1">
    <location>
        <begin position="30"/>
        <end position="140"/>
    </location>
</feature>
<comment type="caution">
    <text evidence="2">The sequence shown here is derived from an EMBL/GenBank/DDBJ whole genome shotgun (WGS) entry which is preliminary data.</text>
</comment>
<proteinExistence type="predicted"/>
<keyword evidence="3" id="KW-1185">Reference proteome</keyword>
<reference evidence="2" key="1">
    <citation type="submission" date="2023-06" db="EMBL/GenBank/DDBJ databases">
        <authorList>
            <person name="Delattre M."/>
        </authorList>
    </citation>
    <scope>NUCLEOTIDE SEQUENCE</scope>
    <source>
        <strain evidence="2">AF72</strain>
    </source>
</reference>
<protein>
    <recommendedName>
        <fullName evidence="4">WSC domain-containing protein</fullName>
    </recommendedName>
</protein>
<keyword evidence="1" id="KW-0732">Signal</keyword>
<sequence length="140" mass="15348">MEPMVGTPSPLQQGLLVLLIPTCVYDASSLNNETIFQCAQECGTTTNSTYGIYVETEYCQCLTTEEELPQMMFRISKGDGCPVSDLASTTPNPWIRRALILKPGPLATFLGYVSPELAYCGASETINSYVRTTSIVEIYL</sequence>
<dbReference type="Proteomes" id="UP001177023">
    <property type="component" value="Unassembled WGS sequence"/>
</dbReference>
<evidence type="ECO:0000313" key="3">
    <source>
        <dbReference type="Proteomes" id="UP001177023"/>
    </source>
</evidence>
<dbReference type="EMBL" id="CATQJA010002710">
    <property type="protein sequence ID" value="CAJ0587471.1"/>
    <property type="molecule type" value="Genomic_DNA"/>
</dbReference>
<feature type="non-terminal residue" evidence="2">
    <location>
        <position position="1"/>
    </location>
</feature>